<evidence type="ECO:0000313" key="3">
    <source>
        <dbReference type="EMBL" id="MBD2701708.1"/>
    </source>
</evidence>
<organism evidence="3 4">
    <name type="scientific">Spirosoma profusum</name>
    <dbReference type="NCBI Taxonomy" id="2771354"/>
    <lineage>
        <taxon>Bacteria</taxon>
        <taxon>Pseudomonadati</taxon>
        <taxon>Bacteroidota</taxon>
        <taxon>Cytophagia</taxon>
        <taxon>Cytophagales</taxon>
        <taxon>Cytophagaceae</taxon>
        <taxon>Spirosoma</taxon>
    </lineage>
</organism>
<comment type="caution">
    <text evidence="3">The sequence shown here is derived from an EMBL/GenBank/DDBJ whole genome shotgun (WGS) entry which is preliminary data.</text>
</comment>
<gene>
    <name evidence="3" type="ORF">IC229_13745</name>
</gene>
<feature type="region of interest" description="Disordered" evidence="2">
    <location>
        <begin position="755"/>
        <end position="775"/>
    </location>
</feature>
<keyword evidence="4" id="KW-1185">Reference proteome</keyword>
<proteinExistence type="predicted"/>
<dbReference type="Proteomes" id="UP000598820">
    <property type="component" value="Unassembled WGS sequence"/>
</dbReference>
<feature type="region of interest" description="Disordered" evidence="2">
    <location>
        <begin position="174"/>
        <end position="221"/>
    </location>
</feature>
<dbReference type="Pfam" id="PF03993">
    <property type="entry name" value="DUF349"/>
    <property type="match status" value="5"/>
</dbReference>
<dbReference type="AlphaFoldDB" id="A0A926XW14"/>
<accession>A0A926XW14</accession>
<sequence length="836" mass="93398">MANQEQEINQQSETTNQATDALAVNTPESLTPSEAEELVAATPGESEAESAEATPEPADATSTLSAEPAEATGVTEIAPVLSETTTNLTESAPVANEDVPVTPEVVSETDNIVSETDSGPVASAESAEPSATSVDVPTISADADVPVHIAESEETASPNATSSDDVAATNEPVAETADEPVTEAAPTPSVAEEPTAETSAEPVAEETPVATETETEPFMSEDITAHYATVPEPEEETEHSSQPVTDYSQFSKQDFVNLLETQMAVISATSVNPSDFKKADQVLKEVKPLFDQMKRAEREAALQTYVAETGAEEGFEYKYDDLVQRFDELYKQIKSQKNTYFQNLDKAKDNNFAAKTELLTRLRELVENEENNAGDPKVSWNEFKKIQDEWKAAGNMNSPHNATLWATYHALVDRYYSNRNIYFELKELDRKRNATLKSEVIEKVEAMAKAVEETAVTRQTIDEANALFEEYKHIGPAPKAEQEVLWGRMKVALDVLYDKRRDQTNEQRKESAQLYEEKSAIYEELVPLTSFTSNSINDWNDRTKVVMGLQDRWNAIKGPMPREEGKELSKKFWAALKTFFHNKGEFFRQLESKREENLRAKVQLCEQVEAILAAGQESPEITQTVIELQKQWKNIGQVPEKQKNSIFDRFKAACDAFFDKKRSKNQETEREFEENLARKIALIERIEAAATANADLSQLNEFKKEWNTIGFVPKKDMQSTQKRYINAVNALVGATGKIPAKDKERIMLQSEAEAIRGGRDSNRGGGYRDGGDNKRESDIRRRITAIENDIATYRNNIEFFARSKNADKLRADIDKKIADAEKQLADLRHQLRVAQA</sequence>
<evidence type="ECO:0000256" key="2">
    <source>
        <dbReference type="SAM" id="MobiDB-lite"/>
    </source>
</evidence>
<dbReference type="EMBL" id="JACWZY010000010">
    <property type="protein sequence ID" value="MBD2701708.1"/>
    <property type="molecule type" value="Genomic_DNA"/>
</dbReference>
<feature type="compositionally biased region" description="Polar residues" evidence="2">
    <location>
        <begin position="1"/>
        <end position="19"/>
    </location>
</feature>
<feature type="compositionally biased region" description="Polar residues" evidence="2">
    <location>
        <begin position="108"/>
        <end position="117"/>
    </location>
</feature>
<feature type="compositionally biased region" description="Low complexity" evidence="2">
    <location>
        <begin position="40"/>
        <end position="63"/>
    </location>
</feature>
<dbReference type="InterPro" id="IPR007139">
    <property type="entry name" value="DUF349"/>
</dbReference>
<evidence type="ECO:0000256" key="1">
    <source>
        <dbReference type="SAM" id="Coils"/>
    </source>
</evidence>
<name>A0A926XW14_9BACT</name>
<feature type="compositionally biased region" description="Low complexity" evidence="2">
    <location>
        <begin position="189"/>
        <end position="212"/>
    </location>
</feature>
<feature type="coiled-coil region" evidence="1">
    <location>
        <begin position="319"/>
        <end position="372"/>
    </location>
</feature>
<feature type="region of interest" description="Disordered" evidence="2">
    <location>
        <begin position="1"/>
        <end position="139"/>
    </location>
</feature>
<keyword evidence="1" id="KW-0175">Coiled coil</keyword>
<reference evidence="3" key="1">
    <citation type="submission" date="2020-09" db="EMBL/GenBank/DDBJ databases">
        <authorList>
            <person name="Kim M.K."/>
        </authorList>
    </citation>
    <scope>NUCLEOTIDE SEQUENCE</scope>
    <source>
        <strain evidence="3">BT702</strain>
    </source>
</reference>
<dbReference type="RefSeq" id="WP_190887565.1">
    <property type="nucleotide sequence ID" value="NZ_JACWZY010000010.1"/>
</dbReference>
<feature type="compositionally biased region" description="Low complexity" evidence="2">
    <location>
        <begin position="120"/>
        <end position="134"/>
    </location>
</feature>
<protein>
    <submittedName>
        <fullName evidence="3">DUF349 domain-containing protein</fullName>
    </submittedName>
</protein>
<evidence type="ECO:0000313" key="4">
    <source>
        <dbReference type="Proteomes" id="UP000598820"/>
    </source>
</evidence>